<protein>
    <submittedName>
        <fullName evidence="1">Uncharacterized protein</fullName>
    </submittedName>
</protein>
<sequence>MMTNLAECINFVLEGVHYLTITLIVKETYFHLSALFPKWTAAYVGQIVGNHVWCKDVMKEIRQNIARAKTMNVVCHSHQNMEFWVTEYTRLDQDMLGASYCVHLT</sequence>
<accession>A0ABR0QLL7</accession>
<proteinExistence type="predicted"/>
<organism evidence="1 2">
    <name type="scientific">Gossypium arboreum</name>
    <name type="common">Tree cotton</name>
    <name type="synonym">Gossypium nanking</name>
    <dbReference type="NCBI Taxonomy" id="29729"/>
    <lineage>
        <taxon>Eukaryota</taxon>
        <taxon>Viridiplantae</taxon>
        <taxon>Streptophyta</taxon>
        <taxon>Embryophyta</taxon>
        <taxon>Tracheophyta</taxon>
        <taxon>Spermatophyta</taxon>
        <taxon>Magnoliopsida</taxon>
        <taxon>eudicotyledons</taxon>
        <taxon>Gunneridae</taxon>
        <taxon>Pentapetalae</taxon>
        <taxon>rosids</taxon>
        <taxon>malvids</taxon>
        <taxon>Malvales</taxon>
        <taxon>Malvaceae</taxon>
        <taxon>Malvoideae</taxon>
        <taxon>Gossypium</taxon>
    </lineage>
</organism>
<name>A0ABR0QLL7_GOSAR</name>
<evidence type="ECO:0000313" key="2">
    <source>
        <dbReference type="Proteomes" id="UP001358586"/>
    </source>
</evidence>
<dbReference type="Proteomes" id="UP001358586">
    <property type="component" value="Chromosome 3"/>
</dbReference>
<keyword evidence="2" id="KW-1185">Reference proteome</keyword>
<dbReference type="EMBL" id="JARKNE010000003">
    <property type="protein sequence ID" value="KAK5840221.1"/>
    <property type="molecule type" value="Genomic_DNA"/>
</dbReference>
<gene>
    <name evidence="1" type="ORF">PVK06_009108</name>
</gene>
<evidence type="ECO:0000313" key="1">
    <source>
        <dbReference type="EMBL" id="KAK5840221.1"/>
    </source>
</evidence>
<reference evidence="1 2" key="1">
    <citation type="submission" date="2023-03" db="EMBL/GenBank/DDBJ databases">
        <title>WGS of Gossypium arboreum.</title>
        <authorList>
            <person name="Yu D."/>
        </authorList>
    </citation>
    <scope>NUCLEOTIDE SEQUENCE [LARGE SCALE GENOMIC DNA]</scope>
    <source>
        <tissue evidence="1">Leaf</tissue>
    </source>
</reference>
<comment type="caution">
    <text evidence="1">The sequence shown here is derived from an EMBL/GenBank/DDBJ whole genome shotgun (WGS) entry which is preliminary data.</text>
</comment>